<evidence type="ECO:0000313" key="1">
    <source>
        <dbReference type="EMBL" id="PRX92410.1"/>
    </source>
</evidence>
<dbReference type="EMBL" id="PVZC01000010">
    <property type="protein sequence ID" value="PRX92410.1"/>
    <property type="molecule type" value="Genomic_DNA"/>
</dbReference>
<evidence type="ECO:0000313" key="2">
    <source>
        <dbReference type="Proteomes" id="UP000237846"/>
    </source>
</evidence>
<keyword evidence="2" id="KW-1185">Reference proteome</keyword>
<proteinExistence type="predicted"/>
<dbReference type="AlphaFoldDB" id="A0A2T0PU31"/>
<comment type="caution">
    <text evidence="1">The sequence shown here is derived from an EMBL/GenBank/DDBJ whole genome shotgun (WGS) entry which is preliminary data.</text>
</comment>
<protein>
    <submittedName>
        <fullName evidence="1">Uncharacterized protein</fullName>
    </submittedName>
</protein>
<sequence length="154" mass="18052">MVDKELPVKISAEDKELTEAIPVQVNPQYSSNIYNLLMSWQGHVARIRSELDLPDSDTSIWGVHDLKATLIIRDFNERPLGLIESSTREKVEAILSEIDQLFRSYTEEDPRNMIDYIDSDEPDPGRGWWWNRIPVRGPIRRELDVIYGRFQRRI</sequence>
<dbReference type="Proteomes" id="UP000237846">
    <property type="component" value="Unassembled WGS sequence"/>
</dbReference>
<accession>A0A2T0PU31</accession>
<name>A0A2T0PU31_9ACTN</name>
<reference evidence="1 2" key="1">
    <citation type="submission" date="2018-03" db="EMBL/GenBank/DDBJ databases">
        <title>Genomic Encyclopedia of Archaeal and Bacterial Type Strains, Phase II (KMG-II): from individual species to whole genera.</title>
        <authorList>
            <person name="Goeker M."/>
        </authorList>
    </citation>
    <scope>NUCLEOTIDE SEQUENCE [LARGE SCALE GENOMIC DNA]</scope>
    <source>
        <strain evidence="1 2">DSM 45601</strain>
    </source>
</reference>
<organism evidence="1 2">
    <name type="scientific">Allonocardiopsis opalescens</name>
    <dbReference type="NCBI Taxonomy" id="1144618"/>
    <lineage>
        <taxon>Bacteria</taxon>
        <taxon>Bacillati</taxon>
        <taxon>Actinomycetota</taxon>
        <taxon>Actinomycetes</taxon>
        <taxon>Streptosporangiales</taxon>
        <taxon>Allonocardiopsis</taxon>
    </lineage>
</organism>
<gene>
    <name evidence="1" type="ORF">CLV72_110170</name>
</gene>